<dbReference type="CDD" id="cd12151">
    <property type="entry name" value="F1-ATPase_gamma"/>
    <property type="match status" value="1"/>
</dbReference>
<reference evidence="12" key="1">
    <citation type="submission" date="2016-09" db="EMBL/GenBank/DDBJ databases">
        <authorList>
            <person name="Varghese N."/>
            <person name="Submissions S."/>
        </authorList>
    </citation>
    <scope>NUCLEOTIDE SEQUENCE [LARGE SCALE GENOMIC DNA]</scope>
    <source>
        <strain evidence="12">JS23</strain>
    </source>
</reference>
<comment type="subcellular location">
    <subcellularLocation>
        <location evidence="10">Cell membrane</location>
        <topology evidence="10">Peripheral membrane protein</topology>
    </subcellularLocation>
    <subcellularLocation>
        <location evidence="2">Membrane</location>
        <topology evidence="2">Peripheral membrane protein</topology>
    </subcellularLocation>
</comment>
<dbReference type="Proteomes" id="UP000243719">
    <property type="component" value="Unassembled WGS sequence"/>
</dbReference>
<name>A0A1H2PKT6_9BURK</name>
<keyword evidence="7 10" id="KW-0472">Membrane</keyword>
<dbReference type="GO" id="GO:0042777">
    <property type="term" value="P:proton motive force-driven plasma membrane ATP synthesis"/>
    <property type="evidence" value="ECO:0007669"/>
    <property type="project" value="UniProtKB-UniRule"/>
</dbReference>
<accession>A0A1H2PKT6</accession>
<dbReference type="GO" id="GO:0005524">
    <property type="term" value="F:ATP binding"/>
    <property type="evidence" value="ECO:0007669"/>
    <property type="project" value="UniProtKB-UniRule"/>
</dbReference>
<comment type="similarity">
    <text evidence="3 10">Belongs to the ATPase gamma chain family.</text>
</comment>
<protein>
    <recommendedName>
        <fullName evidence="10">ATP synthase gamma chain</fullName>
    </recommendedName>
    <alternativeName>
        <fullName evidence="10">ATP synthase F1 sector gamma subunit</fullName>
    </alternativeName>
    <alternativeName>
        <fullName evidence="10">F-ATPase gamma subunit</fullName>
    </alternativeName>
</protein>
<dbReference type="RefSeq" id="WP_091904955.1">
    <property type="nucleotide sequence ID" value="NZ_FNLO01000002.1"/>
</dbReference>
<dbReference type="Gene3D" id="1.10.287.80">
    <property type="entry name" value="ATP synthase, gamma subunit, helix hairpin domain"/>
    <property type="match status" value="1"/>
</dbReference>
<evidence type="ECO:0000256" key="4">
    <source>
        <dbReference type="ARBA" id="ARBA00022448"/>
    </source>
</evidence>
<keyword evidence="9 10" id="KW-0066">ATP synthesis</keyword>
<evidence type="ECO:0000313" key="12">
    <source>
        <dbReference type="Proteomes" id="UP000243719"/>
    </source>
</evidence>
<dbReference type="NCBIfam" id="TIGR01146">
    <property type="entry name" value="ATPsyn_F1gamma"/>
    <property type="match status" value="1"/>
</dbReference>
<keyword evidence="8 10" id="KW-0139">CF(1)</keyword>
<dbReference type="EMBL" id="FNLO01000002">
    <property type="protein sequence ID" value="SDV46969.1"/>
    <property type="molecule type" value="Genomic_DNA"/>
</dbReference>
<dbReference type="PANTHER" id="PTHR11693">
    <property type="entry name" value="ATP SYNTHASE GAMMA CHAIN"/>
    <property type="match status" value="1"/>
</dbReference>
<evidence type="ECO:0000256" key="10">
    <source>
        <dbReference type="HAMAP-Rule" id="MF_00815"/>
    </source>
</evidence>
<sequence>MHSPREVKNKITSVLNTRKITRAMQMIASIKMAGAQRRMRSFRAYGESARRTAKRLADATPDYQPPLMARRPLRRVGLIVVTTDKGLCGALNVRLLQACVHRMREWEQRGAAVRVTVIGGKGLGFMRRTGADLMSSAVDLGEPPAFDKLLGAITEPIIRFVAGELDELHIASNRFENTLAYEPQVECMLPLPAFEADAQHRHPEPPIFEPAAKPVVDTVLLRYLESMIYQAVVENSACEQCARMVAMKAASDNATRVADELTLLYHRTRQAAITQEINEIVAGAAAV</sequence>
<evidence type="ECO:0000313" key="11">
    <source>
        <dbReference type="EMBL" id="SDV46969.1"/>
    </source>
</evidence>
<evidence type="ECO:0000256" key="7">
    <source>
        <dbReference type="ARBA" id="ARBA00023136"/>
    </source>
</evidence>
<dbReference type="Pfam" id="PF00231">
    <property type="entry name" value="ATP-synt"/>
    <property type="match status" value="1"/>
</dbReference>
<dbReference type="GO" id="GO:0045259">
    <property type="term" value="C:proton-transporting ATP synthase complex"/>
    <property type="evidence" value="ECO:0007669"/>
    <property type="project" value="UniProtKB-KW"/>
</dbReference>
<evidence type="ECO:0000256" key="6">
    <source>
        <dbReference type="ARBA" id="ARBA00023065"/>
    </source>
</evidence>
<organism evidence="11 12">
    <name type="scientific">Chitinasiproducens palmae</name>
    <dbReference type="NCBI Taxonomy" id="1770053"/>
    <lineage>
        <taxon>Bacteria</taxon>
        <taxon>Pseudomonadati</taxon>
        <taxon>Pseudomonadota</taxon>
        <taxon>Betaproteobacteria</taxon>
        <taxon>Burkholderiales</taxon>
        <taxon>Burkholderiaceae</taxon>
        <taxon>Chitinasiproducens</taxon>
    </lineage>
</organism>
<evidence type="ECO:0000256" key="8">
    <source>
        <dbReference type="ARBA" id="ARBA00023196"/>
    </source>
</evidence>
<evidence type="ECO:0000256" key="2">
    <source>
        <dbReference type="ARBA" id="ARBA00004170"/>
    </source>
</evidence>
<dbReference type="PRINTS" id="PR00126">
    <property type="entry name" value="ATPASEGAMMA"/>
</dbReference>
<dbReference type="AlphaFoldDB" id="A0A1H2PKT6"/>
<keyword evidence="4 10" id="KW-0813">Transport</keyword>
<dbReference type="GO" id="GO:0046933">
    <property type="term" value="F:proton-transporting ATP synthase activity, rotational mechanism"/>
    <property type="evidence" value="ECO:0007669"/>
    <property type="project" value="UniProtKB-UniRule"/>
</dbReference>
<proteinExistence type="inferred from homology"/>
<dbReference type="SUPFAM" id="SSF52943">
    <property type="entry name" value="ATP synthase (F1-ATPase), gamma subunit"/>
    <property type="match status" value="1"/>
</dbReference>
<evidence type="ECO:0000256" key="3">
    <source>
        <dbReference type="ARBA" id="ARBA00007681"/>
    </source>
</evidence>
<gene>
    <name evidence="10" type="primary">atpG</name>
    <name evidence="11" type="ORF">SAMN05216551_102148</name>
</gene>
<dbReference type="Gene3D" id="3.40.1380.10">
    <property type="match status" value="1"/>
</dbReference>
<dbReference type="HAMAP" id="MF_00815">
    <property type="entry name" value="ATP_synth_gamma_bact"/>
    <property type="match status" value="1"/>
</dbReference>
<keyword evidence="6 10" id="KW-0406">Ion transport</keyword>
<dbReference type="PANTHER" id="PTHR11693:SF22">
    <property type="entry name" value="ATP SYNTHASE SUBUNIT GAMMA, MITOCHONDRIAL"/>
    <property type="match status" value="1"/>
</dbReference>
<evidence type="ECO:0000256" key="1">
    <source>
        <dbReference type="ARBA" id="ARBA00003456"/>
    </source>
</evidence>
<keyword evidence="5 10" id="KW-0375">Hydrogen ion transport</keyword>
<dbReference type="OrthoDB" id="9812769at2"/>
<dbReference type="GO" id="GO:0005886">
    <property type="term" value="C:plasma membrane"/>
    <property type="evidence" value="ECO:0007669"/>
    <property type="project" value="UniProtKB-SubCell"/>
</dbReference>
<evidence type="ECO:0000256" key="9">
    <source>
        <dbReference type="ARBA" id="ARBA00023310"/>
    </source>
</evidence>
<dbReference type="STRING" id="1770053.SAMN05216551_102148"/>
<keyword evidence="10" id="KW-1003">Cell membrane</keyword>
<keyword evidence="12" id="KW-1185">Reference proteome</keyword>
<comment type="function">
    <text evidence="1 10">Produces ATP from ADP in the presence of a proton gradient across the membrane. The gamma chain is believed to be important in regulating ATPase activity and the flow of protons through the CF(0) complex.</text>
</comment>
<dbReference type="PROSITE" id="PS00153">
    <property type="entry name" value="ATPASE_GAMMA"/>
    <property type="match status" value="1"/>
</dbReference>
<dbReference type="InterPro" id="IPR035968">
    <property type="entry name" value="ATP_synth_F1_ATPase_gsu"/>
</dbReference>
<dbReference type="InterPro" id="IPR000131">
    <property type="entry name" value="ATP_synth_F1_gsu"/>
</dbReference>
<evidence type="ECO:0000256" key="5">
    <source>
        <dbReference type="ARBA" id="ARBA00022781"/>
    </source>
</evidence>
<dbReference type="InterPro" id="IPR023632">
    <property type="entry name" value="ATP_synth_F1_gsu_CS"/>
</dbReference>
<comment type="subunit">
    <text evidence="10">F-type ATPases have 2 components, CF(1) - the catalytic core - and CF(0) - the membrane proton channel. CF(1) has five subunits: alpha(3), beta(3), gamma(1), delta(1), epsilon(1). CF(0) has three main subunits: a, b and c.</text>
</comment>